<organism evidence="2 3">
    <name type="scientific">Ridgeia piscesae</name>
    <name type="common">Tubeworm</name>
    <dbReference type="NCBI Taxonomy" id="27915"/>
    <lineage>
        <taxon>Eukaryota</taxon>
        <taxon>Metazoa</taxon>
        <taxon>Spiralia</taxon>
        <taxon>Lophotrochozoa</taxon>
        <taxon>Annelida</taxon>
        <taxon>Polychaeta</taxon>
        <taxon>Sedentaria</taxon>
        <taxon>Canalipalpata</taxon>
        <taxon>Sabellida</taxon>
        <taxon>Siboglinidae</taxon>
        <taxon>Ridgeia</taxon>
    </lineage>
</organism>
<dbReference type="AlphaFoldDB" id="A0AAD9KBW6"/>
<accession>A0AAD9KBW6</accession>
<proteinExistence type="predicted"/>
<feature type="compositionally biased region" description="Polar residues" evidence="1">
    <location>
        <begin position="89"/>
        <end position="109"/>
    </location>
</feature>
<name>A0AAD9KBW6_RIDPI</name>
<keyword evidence="3" id="KW-1185">Reference proteome</keyword>
<sequence length="333" mass="35815">MHMIRQHAQSVLAGLGQAKINTHLCQNASRCIRDMNKLTLNDSPRMIRVTPLPKIFSPISCPKSRETSALVSLENSSLVDSGVFMSMDRPSSTNNVSECSNGNAETNGRSVDDDVMLSRVTQSDSCVSPSACDNRPLLPSGVIKVNGPPPLPKSTPHLPSRLLSKVTEFIQQNPEMAQNAVSVGQMSGTKRQCEFGVCPRKRKKAAECHSKIVSEMESDSALASSCHLSPSSSELGSVHSGDGYFWDSPFLSQSDSTHDEIGEKCLQHEKVHRDCEAGTSDTVCTCVLCSVVKEHPLSQTQASSSGTASTVFGLDDIAVLFNDTDKSDVTDGK</sequence>
<evidence type="ECO:0000256" key="1">
    <source>
        <dbReference type="SAM" id="MobiDB-lite"/>
    </source>
</evidence>
<comment type="caution">
    <text evidence="2">The sequence shown here is derived from an EMBL/GenBank/DDBJ whole genome shotgun (WGS) entry which is preliminary data.</text>
</comment>
<dbReference type="EMBL" id="JAODUO010001212">
    <property type="protein sequence ID" value="KAK2168859.1"/>
    <property type="molecule type" value="Genomic_DNA"/>
</dbReference>
<gene>
    <name evidence="2" type="ORF">NP493_1214g00015</name>
</gene>
<feature type="region of interest" description="Disordered" evidence="1">
    <location>
        <begin position="89"/>
        <end position="110"/>
    </location>
</feature>
<evidence type="ECO:0000313" key="3">
    <source>
        <dbReference type="Proteomes" id="UP001209878"/>
    </source>
</evidence>
<reference evidence="2" key="1">
    <citation type="journal article" date="2023" name="Mol. Biol. Evol.">
        <title>Third-Generation Sequencing Reveals the Adaptive Role of the Epigenome in Three Deep-Sea Polychaetes.</title>
        <authorList>
            <person name="Perez M."/>
            <person name="Aroh O."/>
            <person name="Sun Y."/>
            <person name="Lan Y."/>
            <person name="Juniper S.K."/>
            <person name="Young C.R."/>
            <person name="Angers B."/>
            <person name="Qian P.Y."/>
        </authorList>
    </citation>
    <scope>NUCLEOTIDE SEQUENCE</scope>
    <source>
        <strain evidence="2">R07B-5</strain>
    </source>
</reference>
<protein>
    <submittedName>
        <fullName evidence="2">Uncharacterized protein</fullName>
    </submittedName>
</protein>
<evidence type="ECO:0000313" key="2">
    <source>
        <dbReference type="EMBL" id="KAK2168859.1"/>
    </source>
</evidence>
<dbReference type="Proteomes" id="UP001209878">
    <property type="component" value="Unassembled WGS sequence"/>
</dbReference>